<dbReference type="EMBL" id="RKRF01000010">
    <property type="protein sequence ID" value="RPF52256.1"/>
    <property type="molecule type" value="Genomic_DNA"/>
</dbReference>
<dbReference type="Gene3D" id="3.40.50.720">
    <property type="entry name" value="NAD(P)-binding Rossmann-like Domain"/>
    <property type="match status" value="1"/>
</dbReference>
<name>A0A3N5B3M2_9BACI</name>
<feature type="domain" description="Gfo/Idh/MocA-like oxidoreductase C-terminal" evidence="4">
    <location>
        <begin position="137"/>
        <end position="317"/>
    </location>
</feature>
<dbReference type="SUPFAM" id="SSF55347">
    <property type="entry name" value="Glyceraldehyde-3-phosphate dehydrogenase-like, C-terminal domain"/>
    <property type="match status" value="1"/>
</dbReference>
<dbReference type="InterPro" id="IPR036291">
    <property type="entry name" value="NAD(P)-bd_dom_sf"/>
</dbReference>
<dbReference type="SUPFAM" id="SSF51735">
    <property type="entry name" value="NAD(P)-binding Rossmann-fold domains"/>
    <property type="match status" value="1"/>
</dbReference>
<comment type="caution">
    <text evidence="5">The sequence shown here is derived from an EMBL/GenBank/DDBJ whole genome shotgun (WGS) entry which is preliminary data.</text>
</comment>
<reference evidence="5 6" key="1">
    <citation type="submission" date="2018-11" db="EMBL/GenBank/DDBJ databases">
        <title>Genomic Encyclopedia of Type Strains, Phase IV (KMG-IV): sequencing the most valuable type-strain genomes for metagenomic binning, comparative biology and taxonomic classification.</title>
        <authorList>
            <person name="Goeker M."/>
        </authorList>
    </citation>
    <scope>NUCLEOTIDE SEQUENCE [LARGE SCALE GENOMIC DNA]</scope>
    <source>
        <strain evidence="5 6">DSM 18090</strain>
    </source>
</reference>
<dbReference type="PANTHER" id="PTHR43818:SF11">
    <property type="entry name" value="BCDNA.GH03377"/>
    <property type="match status" value="1"/>
</dbReference>
<organism evidence="5 6">
    <name type="scientific">Aquisalibacillus elongatus</name>
    <dbReference type="NCBI Taxonomy" id="485577"/>
    <lineage>
        <taxon>Bacteria</taxon>
        <taxon>Bacillati</taxon>
        <taxon>Bacillota</taxon>
        <taxon>Bacilli</taxon>
        <taxon>Bacillales</taxon>
        <taxon>Bacillaceae</taxon>
        <taxon>Aquisalibacillus</taxon>
    </lineage>
</organism>
<dbReference type="AlphaFoldDB" id="A0A3N5B3M2"/>
<dbReference type="Proteomes" id="UP000276443">
    <property type="component" value="Unassembled WGS sequence"/>
</dbReference>
<dbReference type="Pfam" id="PF02894">
    <property type="entry name" value="GFO_IDH_MocA_C"/>
    <property type="match status" value="1"/>
</dbReference>
<dbReference type="GO" id="GO:0000166">
    <property type="term" value="F:nucleotide binding"/>
    <property type="evidence" value="ECO:0007669"/>
    <property type="project" value="InterPro"/>
</dbReference>
<dbReference type="InterPro" id="IPR000683">
    <property type="entry name" value="Gfo/Idh/MocA-like_OxRdtase_N"/>
</dbReference>
<dbReference type="Gene3D" id="3.30.360.10">
    <property type="entry name" value="Dihydrodipicolinate Reductase, domain 2"/>
    <property type="match status" value="1"/>
</dbReference>
<feature type="domain" description="Gfo/Idh/MocA-like oxidoreductase N-terminal" evidence="3">
    <location>
        <begin position="6"/>
        <end position="123"/>
    </location>
</feature>
<evidence type="ECO:0000313" key="5">
    <source>
        <dbReference type="EMBL" id="RPF52256.1"/>
    </source>
</evidence>
<keyword evidence="2" id="KW-0560">Oxidoreductase</keyword>
<sequence>MNKVYQVGIIGLGVVGERLLKQFVDHPRYEVVGYCEPNQTRLQEINEKYGEVTTYPSHQELLKNDEIDLVYLAVPPKFHHEIALNIIAHNKHILCEKPLANNINEAKEMYDSAENAGVVHAMNFPLPYQEAYFKMEQLLDEKALGELQRIEFNMHFPTWPRAWQQNSWIATREQGGFIREIGPHYLHLISRLIGQPSYIASHVDYPLDERASELGVMARLLVNEQIPFLFNGLSEIGQKEHMSLKILGEKAVLELRNWRVLYLRDRENDQSKVELTHLESLNLLDELAKKLDGEDAHLVSFEEGYQVQKVLEAILASK</sequence>
<dbReference type="Pfam" id="PF01408">
    <property type="entry name" value="GFO_IDH_MocA"/>
    <property type="match status" value="1"/>
</dbReference>
<evidence type="ECO:0000313" key="6">
    <source>
        <dbReference type="Proteomes" id="UP000276443"/>
    </source>
</evidence>
<protein>
    <submittedName>
        <fullName evidence="5">Putative dehydrogenase</fullName>
    </submittedName>
</protein>
<dbReference type="InterPro" id="IPR004104">
    <property type="entry name" value="Gfo/Idh/MocA-like_OxRdtase_C"/>
</dbReference>
<keyword evidence="6" id="KW-1185">Reference proteome</keyword>
<evidence type="ECO:0000256" key="2">
    <source>
        <dbReference type="ARBA" id="ARBA00023002"/>
    </source>
</evidence>
<accession>A0A3N5B3M2</accession>
<dbReference type="InterPro" id="IPR050463">
    <property type="entry name" value="Gfo/Idh/MocA_oxidrdct_glycsds"/>
</dbReference>
<gene>
    <name evidence="5" type="ORF">EDC24_2249</name>
</gene>
<dbReference type="GO" id="GO:0016491">
    <property type="term" value="F:oxidoreductase activity"/>
    <property type="evidence" value="ECO:0007669"/>
    <property type="project" value="UniProtKB-KW"/>
</dbReference>
<dbReference type="OrthoDB" id="9815825at2"/>
<evidence type="ECO:0000256" key="1">
    <source>
        <dbReference type="ARBA" id="ARBA00010928"/>
    </source>
</evidence>
<proteinExistence type="inferred from homology"/>
<dbReference type="PANTHER" id="PTHR43818">
    <property type="entry name" value="BCDNA.GH03377"/>
    <property type="match status" value="1"/>
</dbReference>
<comment type="similarity">
    <text evidence="1">Belongs to the Gfo/Idh/MocA family.</text>
</comment>
<evidence type="ECO:0000259" key="3">
    <source>
        <dbReference type="Pfam" id="PF01408"/>
    </source>
</evidence>
<evidence type="ECO:0000259" key="4">
    <source>
        <dbReference type="Pfam" id="PF02894"/>
    </source>
</evidence>
<dbReference type="RefSeq" id="WP_124222514.1">
    <property type="nucleotide sequence ID" value="NZ_RKRF01000010.1"/>
</dbReference>